<protein>
    <recommendedName>
        <fullName evidence="3">Nucleotidyl transferase domain-containing protein</fullName>
    </recommendedName>
</protein>
<reference evidence="1 2" key="1">
    <citation type="submission" date="2016-01" db="EMBL/GenBank/DDBJ databases">
        <authorList>
            <person name="Oliw E.H."/>
        </authorList>
    </citation>
    <scope>NUCLEOTIDE SEQUENCE [LARGE SCALE GENOMIC DNA]</scope>
    <source>
        <strain evidence="1 2">Kerr 14</strain>
    </source>
</reference>
<evidence type="ECO:0000313" key="2">
    <source>
        <dbReference type="Proteomes" id="UP000191897"/>
    </source>
</evidence>
<dbReference type="EMBL" id="FBWC01000022">
    <property type="protein sequence ID" value="CUX49273.1"/>
    <property type="molecule type" value="Genomic_DNA"/>
</dbReference>
<evidence type="ECO:0008006" key="3">
    <source>
        <dbReference type="Google" id="ProtNLM"/>
    </source>
</evidence>
<evidence type="ECO:0000313" key="1">
    <source>
        <dbReference type="EMBL" id="CUX49273.1"/>
    </source>
</evidence>
<name>A0A1S7RA07_AGRTU</name>
<dbReference type="SUPFAM" id="SSF53448">
    <property type="entry name" value="Nucleotide-diphospho-sugar transferases"/>
    <property type="match status" value="1"/>
</dbReference>
<sequence>MIELVLRMFPGEETPLFICREEHIEQTPMASVLKELKPKGEIATIKGEKLGPVAALMAAADKIDDNSPVLVSYCDYYMSWDYAAFLQYLDAGNFAGAIPCYTGFHPHLLPAKNLYASCRINDSGLLSEIREKHSFEADKTKTLHSPGVYFFGSGRLLKDYGNRLMAADDSLNGEYYVSMIYNHLVRDGLRVGVPANIDYFCQWGTPEDLDEYLYWNSVARRRLP</sequence>
<organism evidence="1 2">
    <name type="scientific">Agrobacterium tumefaciens str. Kerr 14</name>
    <dbReference type="NCBI Taxonomy" id="1183424"/>
    <lineage>
        <taxon>Bacteria</taxon>
        <taxon>Pseudomonadati</taxon>
        <taxon>Pseudomonadota</taxon>
        <taxon>Alphaproteobacteria</taxon>
        <taxon>Hyphomicrobiales</taxon>
        <taxon>Rhizobiaceae</taxon>
        <taxon>Rhizobium/Agrobacterium group</taxon>
        <taxon>Agrobacterium</taxon>
        <taxon>Agrobacterium tumefaciens complex</taxon>
    </lineage>
</organism>
<proteinExistence type="predicted"/>
<accession>A0A1S7RA07</accession>
<dbReference type="Proteomes" id="UP000191897">
    <property type="component" value="Unassembled WGS sequence"/>
</dbReference>
<dbReference type="Gene3D" id="3.90.550.10">
    <property type="entry name" value="Spore Coat Polysaccharide Biosynthesis Protein SpsA, Chain A"/>
    <property type="match status" value="1"/>
</dbReference>
<gene>
    <name evidence="1" type="ORF">AGR4C_Lc120175</name>
</gene>
<dbReference type="AlphaFoldDB" id="A0A1S7RA07"/>
<dbReference type="InterPro" id="IPR029044">
    <property type="entry name" value="Nucleotide-diphossugar_trans"/>
</dbReference>